<dbReference type="EMBL" id="JAAMPC010000007">
    <property type="protein sequence ID" value="KAG2305062.1"/>
    <property type="molecule type" value="Genomic_DNA"/>
</dbReference>
<organism evidence="2 3">
    <name type="scientific">Brassica carinata</name>
    <name type="common">Ethiopian mustard</name>
    <name type="synonym">Abyssinian cabbage</name>
    <dbReference type="NCBI Taxonomy" id="52824"/>
    <lineage>
        <taxon>Eukaryota</taxon>
        <taxon>Viridiplantae</taxon>
        <taxon>Streptophyta</taxon>
        <taxon>Embryophyta</taxon>
        <taxon>Tracheophyta</taxon>
        <taxon>Spermatophyta</taxon>
        <taxon>Magnoliopsida</taxon>
        <taxon>eudicotyledons</taxon>
        <taxon>Gunneridae</taxon>
        <taxon>Pentapetalae</taxon>
        <taxon>rosids</taxon>
        <taxon>malvids</taxon>
        <taxon>Brassicales</taxon>
        <taxon>Brassicaceae</taxon>
        <taxon>Brassiceae</taxon>
        <taxon>Brassica</taxon>
    </lineage>
</organism>
<gene>
    <name evidence="2" type="ORF">Bca52824_033713</name>
</gene>
<evidence type="ECO:0000256" key="1">
    <source>
        <dbReference type="SAM" id="MobiDB-lite"/>
    </source>
</evidence>
<reference evidence="2 3" key="1">
    <citation type="submission" date="2020-02" db="EMBL/GenBank/DDBJ databases">
        <authorList>
            <person name="Ma Q."/>
            <person name="Huang Y."/>
            <person name="Song X."/>
            <person name="Pei D."/>
        </authorList>
    </citation>
    <scope>NUCLEOTIDE SEQUENCE [LARGE SCALE GENOMIC DNA]</scope>
    <source>
        <strain evidence="2">Sxm20200214</strain>
        <tissue evidence="2">Leaf</tissue>
    </source>
</reference>
<evidence type="ECO:0000313" key="3">
    <source>
        <dbReference type="Proteomes" id="UP000886595"/>
    </source>
</evidence>
<accession>A0A8X7SEW3</accession>
<name>A0A8X7SEW3_BRACI</name>
<proteinExistence type="predicted"/>
<comment type="caution">
    <text evidence="2">The sequence shown here is derived from an EMBL/GenBank/DDBJ whole genome shotgun (WGS) entry which is preliminary data.</text>
</comment>
<feature type="compositionally biased region" description="Polar residues" evidence="1">
    <location>
        <begin position="65"/>
        <end position="85"/>
    </location>
</feature>
<feature type="region of interest" description="Disordered" evidence="1">
    <location>
        <begin position="28"/>
        <end position="87"/>
    </location>
</feature>
<protein>
    <submittedName>
        <fullName evidence="2">Uncharacterized protein</fullName>
    </submittedName>
</protein>
<evidence type="ECO:0000313" key="2">
    <source>
        <dbReference type="EMBL" id="KAG2305062.1"/>
    </source>
</evidence>
<sequence>MSSSEIEAASLSENTIECLTQGLIDANSELEPGLPSSIPQVVRDGLTISAPPSSQDDAQGRQAVPTPTNLSTEPSHHTPTGSIPQASLGALAKPLAWLVEPSPRSVVPLETVNWPALSGNPMGGKRHRKEVEGITRGNEVDQSLLNPTYQTDKTHFPCSA</sequence>
<dbReference type="AlphaFoldDB" id="A0A8X7SEW3"/>
<dbReference type="Proteomes" id="UP000886595">
    <property type="component" value="Unassembled WGS sequence"/>
</dbReference>
<keyword evidence="3" id="KW-1185">Reference proteome</keyword>